<comment type="caution">
    <text evidence="1">The sequence shown here is derived from an EMBL/GenBank/DDBJ whole genome shotgun (WGS) entry which is preliminary data.</text>
</comment>
<keyword evidence="2" id="KW-1185">Reference proteome</keyword>
<organism evidence="1 2">
    <name type="scientific">Vibrio superstes NBRC 103154</name>
    <dbReference type="NCBI Taxonomy" id="1219062"/>
    <lineage>
        <taxon>Bacteria</taxon>
        <taxon>Pseudomonadati</taxon>
        <taxon>Pseudomonadota</taxon>
        <taxon>Gammaproteobacteria</taxon>
        <taxon>Vibrionales</taxon>
        <taxon>Vibrionaceae</taxon>
        <taxon>Vibrio</taxon>
    </lineage>
</organism>
<dbReference type="AlphaFoldDB" id="A0A511QW74"/>
<reference evidence="1 2" key="1">
    <citation type="submission" date="2019-07" db="EMBL/GenBank/DDBJ databases">
        <title>Whole genome shotgun sequence of Vibrio superstes NBRC 103154.</title>
        <authorList>
            <person name="Hosoyama A."/>
            <person name="Uohara A."/>
            <person name="Ohji S."/>
            <person name="Ichikawa N."/>
        </authorList>
    </citation>
    <scope>NUCLEOTIDE SEQUENCE [LARGE SCALE GENOMIC DNA]</scope>
    <source>
        <strain evidence="1 2">NBRC 103154</strain>
    </source>
</reference>
<name>A0A511QW74_9VIBR</name>
<protein>
    <submittedName>
        <fullName evidence="1">Uncharacterized protein</fullName>
    </submittedName>
</protein>
<accession>A0A511QW74</accession>
<gene>
    <name evidence="1" type="ORF">VSU01S_38630</name>
</gene>
<sequence length="69" mass="7829">MAPCSCKHAALNGGLIWEVTNQFVANAAVICLFSENVRDVMFYARETLHDLRCKRIVSVTYFSDADRIF</sequence>
<dbReference type="EMBL" id="BJXK01000027">
    <property type="protein sequence ID" value="GEM81618.1"/>
    <property type="molecule type" value="Genomic_DNA"/>
</dbReference>
<proteinExistence type="predicted"/>
<evidence type="ECO:0000313" key="1">
    <source>
        <dbReference type="EMBL" id="GEM81618.1"/>
    </source>
</evidence>
<dbReference type="Proteomes" id="UP000321113">
    <property type="component" value="Unassembled WGS sequence"/>
</dbReference>
<evidence type="ECO:0000313" key="2">
    <source>
        <dbReference type="Proteomes" id="UP000321113"/>
    </source>
</evidence>